<dbReference type="InterPro" id="IPR008868">
    <property type="entry name" value="TniB"/>
</dbReference>
<dbReference type="GeneID" id="69966823"/>
<organism evidence="1 2">
    <name type="scientific">Photobacterium carnosum</name>
    <dbReference type="NCBI Taxonomy" id="2023717"/>
    <lineage>
        <taxon>Bacteria</taxon>
        <taxon>Pseudomonadati</taxon>
        <taxon>Pseudomonadota</taxon>
        <taxon>Gammaproteobacteria</taxon>
        <taxon>Vibrionales</taxon>
        <taxon>Vibrionaceae</taxon>
        <taxon>Photobacterium</taxon>
    </lineage>
</organism>
<dbReference type="PANTHER" id="PTHR35894">
    <property type="entry name" value="GENERAL SECRETION PATHWAY PROTEIN A-RELATED"/>
    <property type="match status" value="1"/>
</dbReference>
<dbReference type="Proteomes" id="UP000234420">
    <property type="component" value="Unassembled WGS sequence"/>
</dbReference>
<reference evidence="1 2" key="1">
    <citation type="journal article" date="2018" name="Syst. Appl. Microbiol.">
        <title>Photobacterium carnosum sp. nov., isolated from spoiled modified atmosphere packaged poultry meat.</title>
        <authorList>
            <person name="Hilgarth M."/>
            <person name="Fuertes S."/>
            <person name="Ehrmann M."/>
            <person name="Vogel R.F."/>
        </authorList>
    </citation>
    <scope>NUCLEOTIDE SEQUENCE [LARGE SCALE GENOMIC DNA]</scope>
    <source>
        <strain evidence="1 2">TMW 2.2021</strain>
    </source>
</reference>
<dbReference type="InterPro" id="IPR052026">
    <property type="entry name" value="ExeA_AAA_ATPase_DNA-bind"/>
</dbReference>
<name>A0A2N4UWN5_9GAMM</name>
<sequence length="297" mass="33856">MSESLYTHIHEKFRHIAHLPDKERIEFIHSPRWVGYNTANQVIDVMQGLMNHVKQHRMPNLLLIGDSNNGKTTIINRFYDKFGENHTVDETLVIPIVKIQAPPTASEKDLYISIIEAFKLPYRPTDAANKLRYQVVNAFRHTNVKILIIDEVHSMLTGTARQQRAIMNVIKFLCNELLMPIVLCGTKDAVRILHTDPQHASRFDVAELSLWSNDKEFKRLVGSFEKILPLKKPSKLIETEKVNLIYSISTGNLGDVKRLINDCAINAIESGEEEITVESIRGKSCLKPTKGLRRIIG</sequence>
<protein>
    <submittedName>
        <fullName evidence="1">Transposase</fullName>
    </submittedName>
</protein>
<dbReference type="SUPFAM" id="SSF52540">
    <property type="entry name" value="P-loop containing nucleoside triphosphate hydrolases"/>
    <property type="match status" value="1"/>
</dbReference>
<evidence type="ECO:0000313" key="2">
    <source>
        <dbReference type="Proteomes" id="UP000234420"/>
    </source>
</evidence>
<dbReference type="InterPro" id="IPR027417">
    <property type="entry name" value="P-loop_NTPase"/>
</dbReference>
<keyword evidence="2" id="KW-1185">Reference proteome</keyword>
<dbReference type="AlphaFoldDB" id="A0A2N4UWN5"/>
<proteinExistence type="predicted"/>
<gene>
    <name evidence="1" type="ORF">CIK00_03805</name>
</gene>
<dbReference type="EMBL" id="NPIB01000002">
    <property type="protein sequence ID" value="PLC59405.1"/>
    <property type="molecule type" value="Genomic_DNA"/>
</dbReference>
<accession>A0A2N4UWN5</accession>
<dbReference type="Pfam" id="PF05621">
    <property type="entry name" value="TniB"/>
    <property type="match status" value="1"/>
</dbReference>
<dbReference type="RefSeq" id="WP_101767606.1">
    <property type="nucleotide sequence ID" value="NZ_BPPU01000001.1"/>
</dbReference>
<comment type="caution">
    <text evidence="1">The sequence shown here is derived from an EMBL/GenBank/DDBJ whole genome shotgun (WGS) entry which is preliminary data.</text>
</comment>
<dbReference type="PANTHER" id="PTHR35894:SF1">
    <property type="entry name" value="PHOSPHORIBULOKINASE _ URIDINE KINASE FAMILY"/>
    <property type="match status" value="1"/>
</dbReference>
<evidence type="ECO:0000313" key="1">
    <source>
        <dbReference type="EMBL" id="PLC59405.1"/>
    </source>
</evidence>
<dbReference type="Gene3D" id="3.40.50.300">
    <property type="entry name" value="P-loop containing nucleotide triphosphate hydrolases"/>
    <property type="match status" value="1"/>
</dbReference>